<evidence type="ECO:0000256" key="5">
    <source>
        <dbReference type="SAM" id="Phobius"/>
    </source>
</evidence>
<dbReference type="Gene3D" id="1.20.120.550">
    <property type="entry name" value="Membrane associated eicosanoid/glutathione metabolism-like domain"/>
    <property type="match status" value="1"/>
</dbReference>
<accession>A0A4V1A2L2</accession>
<dbReference type="PANTHER" id="PTHR35814:SF1">
    <property type="entry name" value="GLUTATHIONE S-TRANSFERASE-RELATED"/>
    <property type="match status" value="1"/>
</dbReference>
<gene>
    <name evidence="6" type="ORF">DW355_07485</name>
</gene>
<dbReference type="SUPFAM" id="SSF161084">
    <property type="entry name" value="MAPEG domain-like"/>
    <property type="match status" value="1"/>
</dbReference>
<feature type="transmembrane region" description="Helical" evidence="5">
    <location>
        <begin position="6"/>
        <end position="22"/>
    </location>
</feature>
<dbReference type="AlphaFoldDB" id="A0A4V1A2L2"/>
<proteinExistence type="predicted"/>
<dbReference type="PANTHER" id="PTHR35814">
    <property type="match status" value="1"/>
</dbReference>
<reference evidence="6 7" key="1">
    <citation type="submission" date="2018-07" db="EMBL/GenBank/DDBJ databases">
        <title>Exploring interactions and the metabolic potential of the ultra-small soil bacteria Hylemonella gracilis.</title>
        <authorList>
            <person name="Tyc O."/>
            <person name="Kulkarni P."/>
            <person name="Gawehns F."/>
            <person name="Hundscheid M."/>
            <person name="Zweers H."/>
            <person name="Garbeva P."/>
        </authorList>
    </citation>
    <scope>NUCLEOTIDE SEQUENCE [LARGE SCALE GENOMIC DNA]</scope>
    <source>
        <strain evidence="6 7">NS1</strain>
    </source>
</reference>
<dbReference type="EMBL" id="CP031395">
    <property type="protein sequence ID" value="QBK06439.1"/>
    <property type="molecule type" value="Genomic_DNA"/>
</dbReference>
<evidence type="ECO:0000256" key="1">
    <source>
        <dbReference type="ARBA" id="ARBA00004370"/>
    </source>
</evidence>
<evidence type="ECO:0000313" key="7">
    <source>
        <dbReference type="Proteomes" id="UP000292939"/>
    </source>
</evidence>
<dbReference type="Pfam" id="PF01124">
    <property type="entry name" value="MAPEG"/>
    <property type="match status" value="1"/>
</dbReference>
<name>A0A4V1A2L2_9BURK</name>
<evidence type="ECO:0000256" key="4">
    <source>
        <dbReference type="ARBA" id="ARBA00023136"/>
    </source>
</evidence>
<sequence>MPLPISLTFAAIFSLINLWLAYRCVRIRLNGPGGVGDLGIPELQERMRAHANFVEYTPFVLILLVLIEYAGGSGYWLEGLGSTYVIGRVVHALGMERPKFTMQFLGSFITWSVLLALASWALWIVARSR</sequence>
<keyword evidence="3 5" id="KW-1133">Transmembrane helix</keyword>
<protein>
    <submittedName>
        <fullName evidence="6">MAPEG family protein</fullName>
    </submittedName>
</protein>
<feature type="transmembrane region" description="Helical" evidence="5">
    <location>
        <begin position="104"/>
        <end position="126"/>
    </location>
</feature>
<keyword evidence="2 5" id="KW-0812">Transmembrane</keyword>
<dbReference type="InterPro" id="IPR023352">
    <property type="entry name" value="MAPEG-like_dom_sf"/>
</dbReference>
<evidence type="ECO:0000313" key="6">
    <source>
        <dbReference type="EMBL" id="QBK06439.1"/>
    </source>
</evidence>
<evidence type="ECO:0000256" key="3">
    <source>
        <dbReference type="ARBA" id="ARBA00022989"/>
    </source>
</evidence>
<dbReference type="OrthoDB" id="8537976at2"/>
<dbReference type="KEGG" id="hgr:DW355_07485"/>
<dbReference type="Proteomes" id="UP000292939">
    <property type="component" value="Chromosome"/>
</dbReference>
<keyword evidence="4 5" id="KW-0472">Membrane</keyword>
<dbReference type="InterPro" id="IPR001129">
    <property type="entry name" value="Membr-assoc_MAPEG"/>
</dbReference>
<comment type="subcellular location">
    <subcellularLocation>
        <location evidence="1">Membrane</location>
    </subcellularLocation>
</comment>
<dbReference type="GO" id="GO:0016020">
    <property type="term" value="C:membrane"/>
    <property type="evidence" value="ECO:0007669"/>
    <property type="project" value="UniProtKB-SubCell"/>
</dbReference>
<evidence type="ECO:0000256" key="2">
    <source>
        <dbReference type="ARBA" id="ARBA00022692"/>
    </source>
</evidence>
<feature type="transmembrane region" description="Helical" evidence="5">
    <location>
        <begin position="56"/>
        <end position="77"/>
    </location>
</feature>
<organism evidence="6 7">
    <name type="scientific">Hylemonella gracilis</name>
    <dbReference type="NCBI Taxonomy" id="80880"/>
    <lineage>
        <taxon>Bacteria</taxon>
        <taxon>Pseudomonadati</taxon>
        <taxon>Pseudomonadota</taxon>
        <taxon>Betaproteobacteria</taxon>
        <taxon>Burkholderiales</taxon>
        <taxon>Comamonadaceae</taxon>
        <taxon>Hylemonella</taxon>
    </lineage>
</organism>